<proteinExistence type="predicted"/>
<gene>
    <name evidence="2" type="ORF">D9757_007511</name>
</gene>
<feature type="compositionally biased region" description="Polar residues" evidence="1">
    <location>
        <begin position="496"/>
        <end position="513"/>
    </location>
</feature>
<feature type="compositionally biased region" description="Polar residues" evidence="1">
    <location>
        <begin position="137"/>
        <end position="153"/>
    </location>
</feature>
<feature type="compositionally biased region" description="Acidic residues" evidence="1">
    <location>
        <begin position="306"/>
        <end position="320"/>
    </location>
</feature>
<accession>A0A8H5HJR9</accession>
<feature type="region of interest" description="Disordered" evidence="1">
    <location>
        <begin position="625"/>
        <end position="733"/>
    </location>
</feature>
<evidence type="ECO:0000256" key="1">
    <source>
        <dbReference type="SAM" id="MobiDB-lite"/>
    </source>
</evidence>
<keyword evidence="3" id="KW-1185">Reference proteome</keyword>
<feature type="compositionally biased region" description="Low complexity" evidence="1">
    <location>
        <begin position="117"/>
        <end position="134"/>
    </location>
</feature>
<reference evidence="2 3" key="1">
    <citation type="journal article" date="2020" name="ISME J.">
        <title>Uncovering the hidden diversity of litter-decomposition mechanisms in mushroom-forming fungi.</title>
        <authorList>
            <person name="Floudas D."/>
            <person name="Bentzer J."/>
            <person name="Ahren D."/>
            <person name="Johansson T."/>
            <person name="Persson P."/>
            <person name="Tunlid A."/>
        </authorList>
    </citation>
    <scope>NUCLEOTIDE SEQUENCE [LARGE SCALE GENOMIC DNA]</scope>
    <source>
        <strain evidence="2 3">CBS 406.79</strain>
    </source>
</reference>
<feature type="region of interest" description="Disordered" evidence="1">
    <location>
        <begin position="780"/>
        <end position="802"/>
    </location>
</feature>
<feature type="compositionally biased region" description="Basic and acidic residues" evidence="1">
    <location>
        <begin position="14"/>
        <end position="32"/>
    </location>
</feature>
<evidence type="ECO:0000313" key="2">
    <source>
        <dbReference type="EMBL" id="KAF5384625.1"/>
    </source>
</evidence>
<comment type="caution">
    <text evidence="2">The sequence shown here is derived from an EMBL/GenBank/DDBJ whole genome shotgun (WGS) entry which is preliminary data.</text>
</comment>
<feature type="compositionally biased region" description="Polar residues" evidence="1">
    <location>
        <begin position="662"/>
        <end position="671"/>
    </location>
</feature>
<sequence length="802" mass="85858">MKTRLLKRNVSLDATKEPPKKPRLRKPLDTRYETPYPSGLGSDSLYKLPSSVGSVESPSKFSPIPSARRPHRRTSSTNLKENVLVPQNSPFPQSKPRQHRIKKYGKSSKRRPLTLESPFNSCSSSPSSTSSPDSCQDIHTLTHSSRIVSHSTASSPVPGSPTRVRRPSVPTPPRISSWNYISSHTVSAVDLHAAPSNNPESRIDTSPNAFYPVVRPSPNHSQMDFNRPPSQLSLYDYNCSGTLDSMAVDGADNEDPFFADVRGTSTPFNHLGSLGATERRFGGTVDPSALSASSRILSSTALCPDTDTDSDPDGCSDEDADATRPFQLLQLAWKKKSKARSGYITPAEDSDEEMRPRSPWINDSLISPPKTCEWNLIQGNPEDSAYKKVNAEESSDDMEVDEDQRLPEPILERLLDNLMIDETICSVADDPENQCTWLPLRTRSMDTALPSSASELQPAIPAAPLPRRTRSGTIVPGVSSSTAIAAPTVLSRRTRSGTVVPSNFGSFGSTSTDNSDRNAGGRGSYAPAPRSRSGSVISGASSLAPSLPIVEERSSAGATSIRRAGSIVLPAPVPEGAAATSSRTRIRSGSIVSQVGNTLAQFPSQAAGMMRRSRSGTVVQVARAPPAPIVEPSANTAEARQTAQDPLTIPQDQDIEIAPSKSPLSNRNRSSLGPVFSGPKQDEEDEDGGDDPLNIFDGPMTLSDPRYHGSPMGSLDLATDTNTASNARSSNGFRAHAKAAASKAKELSKALASKGGTKGKGILTGAEAGAAALARFKVRTAEEKWHDDDDKDDFSDDELLLK</sequence>
<feature type="compositionally biased region" description="Polar residues" evidence="1">
    <location>
        <begin position="75"/>
        <end position="92"/>
    </location>
</feature>
<feature type="compositionally biased region" description="Polar residues" evidence="1">
    <location>
        <begin position="633"/>
        <end position="645"/>
    </location>
</feature>
<feature type="compositionally biased region" description="Basic residues" evidence="1">
    <location>
        <begin position="96"/>
        <end position="112"/>
    </location>
</feature>
<protein>
    <submittedName>
        <fullName evidence="2">Uncharacterized protein</fullName>
    </submittedName>
</protein>
<evidence type="ECO:0000313" key="3">
    <source>
        <dbReference type="Proteomes" id="UP000518752"/>
    </source>
</evidence>
<feature type="compositionally biased region" description="Polar residues" evidence="1">
    <location>
        <begin position="719"/>
        <end position="732"/>
    </location>
</feature>
<feature type="region of interest" description="Disordered" evidence="1">
    <location>
        <begin position="492"/>
        <end position="542"/>
    </location>
</feature>
<feature type="compositionally biased region" description="Acidic residues" evidence="1">
    <location>
        <begin position="789"/>
        <end position="802"/>
    </location>
</feature>
<dbReference type="EMBL" id="JAACJN010000042">
    <property type="protein sequence ID" value="KAF5384625.1"/>
    <property type="molecule type" value="Genomic_DNA"/>
</dbReference>
<organism evidence="2 3">
    <name type="scientific">Collybiopsis confluens</name>
    <dbReference type="NCBI Taxonomy" id="2823264"/>
    <lineage>
        <taxon>Eukaryota</taxon>
        <taxon>Fungi</taxon>
        <taxon>Dikarya</taxon>
        <taxon>Basidiomycota</taxon>
        <taxon>Agaricomycotina</taxon>
        <taxon>Agaricomycetes</taxon>
        <taxon>Agaricomycetidae</taxon>
        <taxon>Agaricales</taxon>
        <taxon>Marasmiineae</taxon>
        <taxon>Omphalotaceae</taxon>
        <taxon>Collybiopsis</taxon>
    </lineage>
</organism>
<dbReference type="AlphaFoldDB" id="A0A8H5HJR9"/>
<name>A0A8H5HJR9_9AGAR</name>
<dbReference type="Proteomes" id="UP000518752">
    <property type="component" value="Unassembled WGS sequence"/>
</dbReference>
<feature type="region of interest" description="Disordered" evidence="1">
    <location>
        <begin position="301"/>
        <end position="320"/>
    </location>
</feature>
<feature type="compositionally biased region" description="Polar residues" evidence="1">
    <location>
        <begin position="51"/>
        <end position="60"/>
    </location>
</feature>
<feature type="region of interest" description="Disordered" evidence="1">
    <location>
        <begin position="1"/>
        <end position="177"/>
    </location>
</feature>
<feature type="compositionally biased region" description="Low complexity" evidence="1">
    <location>
        <begin position="530"/>
        <end position="542"/>
    </location>
</feature>
<dbReference type="OrthoDB" id="3055857at2759"/>